<accession>A0A1Y2CU97</accession>
<evidence type="ECO:0000313" key="1">
    <source>
        <dbReference type="EMBL" id="ORY50404.1"/>
    </source>
</evidence>
<comment type="caution">
    <text evidence="1">The sequence shown here is derived from an EMBL/GenBank/DDBJ whole genome shotgun (WGS) entry which is preliminary data.</text>
</comment>
<protein>
    <submittedName>
        <fullName evidence="1">Uncharacterized protein</fullName>
    </submittedName>
</protein>
<sequence>MLRFEGAVAGVGAAASRISPSSNGGSANLAGDAAGDAMGDFASLIACGDGDGARFAGEALRGDLVGAGAATGAGDGSRFGVGARFGDGSRFGDASRLGVGTRTGDGSRFGDGSRLGVGAFFSRTGDAARGFSGDTTTGATGFSGESLMIVSTPSGAFEDFTNEITCPCASLIQ</sequence>
<proteinExistence type="predicted"/>
<dbReference type="Proteomes" id="UP000193642">
    <property type="component" value="Unassembled WGS sequence"/>
</dbReference>
<reference evidence="1 2" key="1">
    <citation type="submission" date="2016-07" db="EMBL/GenBank/DDBJ databases">
        <title>Pervasive Adenine N6-methylation of Active Genes in Fungi.</title>
        <authorList>
            <consortium name="DOE Joint Genome Institute"/>
            <person name="Mondo S.J."/>
            <person name="Dannebaum R.O."/>
            <person name="Kuo R.C."/>
            <person name="Labutti K."/>
            <person name="Haridas S."/>
            <person name="Kuo A."/>
            <person name="Salamov A."/>
            <person name="Ahrendt S.R."/>
            <person name="Lipzen A."/>
            <person name="Sullivan W."/>
            <person name="Andreopoulos W.B."/>
            <person name="Clum A."/>
            <person name="Lindquist E."/>
            <person name="Daum C."/>
            <person name="Ramamoorthy G.K."/>
            <person name="Gryganskyi A."/>
            <person name="Culley D."/>
            <person name="Magnuson J.K."/>
            <person name="James T.Y."/>
            <person name="O'Malley M.A."/>
            <person name="Stajich J.E."/>
            <person name="Spatafora J.W."/>
            <person name="Visel A."/>
            <person name="Grigoriev I.V."/>
        </authorList>
    </citation>
    <scope>NUCLEOTIDE SEQUENCE [LARGE SCALE GENOMIC DNA]</scope>
    <source>
        <strain evidence="1 2">JEL800</strain>
    </source>
</reference>
<gene>
    <name evidence="1" type="ORF">BCR33DRAFT_528624</name>
</gene>
<dbReference type="AlphaFoldDB" id="A0A1Y2CU97"/>
<name>A0A1Y2CU97_9FUNG</name>
<organism evidence="1 2">
    <name type="scientific">Rhizoclosmatium globosum</name>
    <dbReference type="NCBI Taxonomy" id="329046"/>
    <lineage>
        <taxon>Eukaryota</taxon>
        <taxon>Fungi</taxon>
        <taxon>Fungi incertae sedis</taxon>
        <taxon>Chytridiomycota</taxon>
        <taxon>Chytridiomycota incertae sedis</taxon>
        <taxon>Chytridiomycetes</taxon>
        <taxon>Chytridiales</taxon>
        <taxon>Chytriomycetaceae</taxon>
        <taxon>Rhizoclosmatium</taxon>
    </lineage>
</organism>
<keyword evidence="2" id="KW-1185">Reference proteome</keyword>
<dbReference type="EMBL" id="MCGO01000007">
    <property type="protein sequence ID" value="ORY50404.1"/>
    <property type="molecule type" value="Genomic_DNA"/>
</dbReference>
<evidence type="ECO:0000313" key="2">
    <source>
        <dbReference type="Proteomes" id="UP000193642"/>
    </source>
</evidence>